<dbReference type="PANTHER" id="PTHR38446:SF1">
    <property type="entry name" value="BLL0914 PROTEIN"/>
    <property type="match status" value="1"/>
</dbReference>
<evidence type="ECO:0000313" key="2">
    <source>
        <dbReference type="EMBL" id="RXT30341.1"/>
    </source>
</evidence>
<keyword evidence="1" id="KW-1133">Transmembrane helix</keyword>
<dbReference type="EMBL" id="MSSM01000002">
    <property type="protein sequence ID" value="RXT30341.1"/>
    <property type="molecule type" value="Genomic_DNA"/>
</dbReference>
<evidence type="ECO:0008006" key="4">
    <source>
        <dbReference type="Google" id="ProtNLM"/>
    </source>
</evidence>
<dbReference type="RefSeq" id="WP_129300786.1">
    <property type="nucleotide sequence ID" value="NZ_MSSM01000002.1"/>
</dbReference>
<feature type="transmembrane region" description="Helical" evidence="1">
    <location>
        <begin position="103"/>
        <end position="122"/>
    </location>
</feature>
<keyword evidence="1" id="KW-0472">Membrane</keyword>
<reference evidence="2 3" key="1">
    <citation type="submission" date="2017-01" db="EMBL/GenBank/DDBJ databases">
        <title>Lactobacillus chiayiensis sp. nov., a lactic acid bacterium isolated from compost.</title>
        <authorList>
            <person name="Huang C.-H."/>
        </authorList>
    </citation>
    <scope>NUCLEOTIDE SEQUENCE [LARGE SCALE GENOMIC DNA]</scope>
    <source>
        <strain evidence="3">chh01</strain>
    </source>
</reference>
<evidence type="ECO:0000313" key="3">
    <source>
        <dbReference type="Proteomes" id="UP000290475"/>
    </source>
</evidence>
<proteinExistence type="predicted"/>
<keyword evidence="1" id="KW-0812">Transmembrane</keyword>
<protein>
    <recommendedName>
        <fullName evidence="4">DUF1304 domain-containing protein</fullName>
    </recommendedName>
</protein>
<feature type="transmembrane region" description="Helical" evidence="1">
    <location>
        <begin position="79"/>
        <end position="97"/>
    </location>
</feature>
<dbReference type="Proteomes" id="UP000290475">
    <property type="component" value="Unassembled WGS sequence"/>
</dbReference>
<gene>
    <name evidence="2" type="ORF">BVJ53_01140</name>
</gene>
<dbReference type="AlphaFoldDB" id="A0A4Q1UF27"/>
<comment type="caution">
    <text evidence="2">The sequence shown here is derived from an EMBL/GenBank/DDBJ whole genome shotgun (WGS) entry which is preliminary data.</text>
</comment>
<dbReference type="Pfam" id="PF06993">
    <property type="entry name" value="DUF1304"/>
    <property type="match status" value="1"/>
</dbReference>
<dbReference type="InterPro" id="IPR009732">
    <property type="entry name" value="DUF1304"/>
</dbReference>
<organism evidence="2 3">
    <name type="scientific">Lacticaseibacillus chiayiensis</name>
    <dbReference type="NCBI Taxonomy" id="2100821"/>
    <lineage>
        <taxon>Bacteria</taxon>
        <taxon>Bacillati</taxon>
        <taxon>Bacillota</taxon>
        <taxon>Bacilli</taxon>
        <taxon>Lactobacillales</taxon>
        <taxon>Lactobacillaceae</taxon>
        <taxon>Lacticaseibacillus</taxon>
    </lineage>
</organism>
<sequence>MTIVFTCLVIALGVIHLIVMALEMFADADIQSSAFEMDKSFVKQPGAQVALKNLGIYNGMLGVSLLATFGVPDIAVMRLVQLGLAGFVLIVGIFGGLTVTKKIFLIQVLPAVVALLCGGVVLRG</sequence>
<dbReference type="PANTHER" id="PTHR38446">
    <property type="entry name" value="BLL0914 PROTEIN"/>
    <property type="match status" value="1"/>
</dbReference>
<evidence type="ECO:0000256" key="1">
    <source>
        <dbReference type="SAM" id="Phobius"/>
    </source>
</evidence>
<name>A0A4Q1UF27_9LACO</name>
<accession>A0A4Q1UF27</accession>